<protein>
    <submittedName>
        <fullName evidence="1">Uncharacterized protein</fullName>
    </submittedName>
</protein>
<proteinExistence type="predicted"/>
<dbReference type="Proteomes" id="UP000563094">
    <property type="component" value="Unassembled WGS sequence"/>
</dbReference>
<accession>A0A839GEH9</accession>
<gene>
    <name evidence="1" type="ORF">FHS90_002035</name>
</gene>
<dbReference type="EMBL" id="JACJIQ010000007">
    <property type="protein sequence ID" value="MBA9077322.1"/>
    <property type="molecule type" value="Genomic_DNA"/>
</dbReference>
<sequence>MFTPVDTRISKILLFVFNSNQFWREYLTRDMQCFESPDSQGKYLQKISQFWNASVAAAQRGESGDSPHPMARVWRLTPAKGVGLPVIGLFTGK</sequence>
<keyword evidence="2" id="KW-1185">Reference proteome</keyword>
<organism evidence="1 2">
    <name type="scientific">Rufibacter quisquiliarum</name>
    <dbReference type="NCBI Taxonomy" id="1549639"/>
    <lineage>
        <taxon>Bacteria</taxon>
        <taxon>Pseudomonadati</taxon>
        <taxon>Bacteroidota</taxon>
        <taxon>Cytophagia</taxon>
        <taxon>Cytophagales</taxon>
        <taxon>Hymenobacteraceae</taxon>
        <taxon>Rufibacter</taxon>
    </lineage>
</organism>
<reference evidence="1 2" key="1">
    <citation type="submission" date="2020-08" db="EMBL/GenBank/DDBJ databases">
        <title>Genomic Encyclopedia of Type Strains, Phase IV (KMG-IV): sequencing the most valuable type-strain genomes for metagenomic binning, comparative biology and taxonomic classification.</title>
        <authorList>
            <person name="Goeker M."/>
        </authorList>
    </citation>
    <scope>NUCLEOTIDE SEQUENCE [LARGE SCALE GENOMIC DNA]</scope>
    <source>
        <strain evidence="1 2">DSM 29854</strain>
    </source>
</reference>
<dbReference type="AlphaFoldDB" id="A0A839GEH9"/>
<comment type="caution">
    <text evidence="1">The sequence shown here is derived from an EMBL/GenBank/DDBJ whole genome shotgun (WGS) entry which is preliminary data.</text>
</comment>
<evidence type="ECO:0000313" key="2">
    <source>
        <dbReference type="Proteomes" id="UP000563094"/>
    </source>
</evidence>
<name>A0A839GEH9_9BACT</name>
<evidence type="ECO:0000313" key="1">
    <source>
        <dbReference type="EMBL" id="MBA9077322.1"/>
    </source>
</evidence>